<dbReference type="Pfam" id="PF13202">
    <property type="entry name" value="EF-hand_5"/>
    <property type="match status" value="4"/>
</dbReference>
<evidence type="ECO:0000256" key="4">
    <source>
        <dbReference type="SAM" id="SignalP"/>
    </source>
</evidence>
<evidence type="ECO:0000256" key="2">
    <source>
        <dbReference type="ARBA" id="ARBA00022737"/>
    </source>
</evidence>
<feature type="compositionally biased region" description="Basic and acidic residues" evidence="3">
    <location>
        <begin position="155"/>
        <end position="174"/>
    </location>
</feature>
<keyword evidence="1" id="KW-0479">Metal-binding</keyword>
<dbReference type="SMART" id="SM00054">
    <property type="entry name" value="EFh"/>
    <property type="match status" value="2"/>
</dbReference>
<comment type="caution">
    <text evidence="6">The sequence shown here is derived from an EMBL/GenBank/DDBJ whole genome shotgun (WGS) entry which is preliminary data.</text>
</comment>
<feature type="domain" description="EF-hand" evidence="5">
    <location>
        <begin position="133"/>
        <end position="168"/>
    </location>
</feature>
<name>A0A420EPC5_9SPHN</name>
<feature type="signal peptide" evidence="4">
    <location>
        <begin position="1"/>
        <end position="24"/>
    </location>
</feature>
<feature type="domain" description="EF-hand" evidence="5">
    <location>
        <begin position="60"/>
        <end position="95"/>
    </location>
</feature>
<evidence type="ECO:0000259" key="5">
    <source>
        <dbReference type="PROSITE" id="PS50222"/>
    </source>
</evidence>
<proteinExistence type="predicted"/>
<feature type="compositionally biased region" description="Basic and acidic residues" evidence="3">
    <location>
        <begin position="61"/>
        <end position="74"/>
    </location>
</feature>
<dbReference type="Proteomes" id="UP000284395">
    <property type="component" value="Unassembled WGS sequence"/>
</dbReference>
<feature type="region of interest" description="Disordered" evidence="3">
    <location>
        <begin position="27"/>
        <end position="115"/>
    </location>
</feature>
<dbReference type="OrthoDB" id="113323at2"/>
<protein>
    <recommendedName>
        <fullName evidence="5">EF-hand domain-containing protein</fullName>
    </recommendedName>
</protein>
<accession>A0A420EPC5</accession>
<dbReference type="RefSeq" id="WP_120323718.1">
    <property type="nucleotide sequence ID" value="NZ_RAPF01000002.1"/>
</dbReference>
<dbReference type="PANTHER" id="PTHR10827">
    <property type="entry name" value="RETICULOCALBIN"/>
    <property type="match status" value="1"/>
</dbReference>
<dbReference type="Gene3D" id="1.10.238.10">
    <property type="entry name" value="EF-hand"/>
    <property type="match status" value="2"/>
</dbReference>
<organism evidence="6 7">
    <name type="scientific">Altericroceibacterium spongiae</name>
    <dbReference type="NCBI Taxonomy" id="2320269"/>
    <lineage>
        <taxon>Bacteria</taxon>
        <taxon>Pseudomonadati</taxon>
        <taxon>Pseudomonadota</taxon>
        <taxon>Alphaproteobacteria</taxon>
        <taxon>Sphingomonadales</taxon>
        <taxon>Erythrobacteraceae</taxon>
        <taxon>Altericroceibacterium</taxon>
    </lineage>
</organism>
<dbReference type="EMBL" id="RAPF01000002">
    <property type="protein sequence ID" value="RKF22522.1"/>
    <property type="molecule type" value="Genomic_DNA"/>
</dbReference>
<dbReference type="PANTHER" id="PTHR10827:SF98">
    <property type="entry name" value="45 KDA CALCIUM-BINDING PROTEIN"/>
    <property type="match status" value="1"/>
</dbReference>
<sequence length="180" mass="19292">MRKLTLSIAAATVALAGGATLAFAQPKGGGDFTREQAQERASSMFDRMDANGDGVLDDADREAREKQRFERLDTDGDGSISPEEFAARKQAGKRGSGMGRRGHHGMRHGGPGGSGPMFMMADANKDGTVTRAEFDAQALSMFSRMDTNGDGTVTADERKAARDAMRAKFREARKAQTSNK</sequence>
<reference evidence="6 7" key="1">
    <citation type="submission" date="2018-09" db="EMBL/GenBank/DDBJ databases">
        <title>Altererythrobacter spongiae sp. nov., isolated from a marine sponge.</title>
        <authorList>
            <person name="Zhuang L."/>
            <person name="Luo L."/>
        </authorList>
    </citation>
    <scope>NUCLEOTIDE SEQUENCE [LARGE SCALE GENOMIC DNA]</scope>
    <source>
        <strain evidence="6 7">HN-Y73</strain>
    </source>
</reference>
<dbReference type="PROSITE" id="PS00018">
    <property type="entry name" value="EF_HAND_1"/>
    <property type="match status" value="1"/>
</dbReference>
<dbReference type="InterPro" id="IPR011992">
    <property type="entry name" value="EF-hand-dom_pair"/>
</dbReference>
<dbReference type="InterPro" id="IPR002048">
    <property type="entry name" value="EF_hand_dom"/>
</dbReference>
<dbReference type="InterPro" id="IPR018247">
    <property type="entry name" value="EF_Hand_1_Ca_BS"/>
</dbReference>
<feature type="chain" id="PRO_5019509106" description="EF-hand domain-containing protein" evidence="4">
    <location>
        <begin position="25"/>
        <end position="180"/>
    </location>
</feature>
<evidence type="ECO:0000256" key="1">
    <source>
        <dbReference type="ARBA" id="ARBA00022723"/>
    </source>
</evidence>
<keyword evidence="4" id="KW-0732">Signal</keyword>
<dbReference type="SUPFAM" id="SSF47473">
    <property type="entry name" value="EF-hand"/>
    <property type="match status" value="1"/>
</dbReference>
<evidence type="ECO:0000313" key="6">
    <source>
        <dbReference type="EMBL" id="RKF22522.1"/>
    </source>
</evidence>
<evidence type="ECO:0000313" key="7">
    <source>
        <dbReference type="Proteomes" id="UP000284395"/>
    </source>
</evidence>
<dbReference type="GO" id="GO:0005509">
    <property type="term" value="F:calcium ion binding"/>
    <property type="evidence" value="ECO:0007669"/>
    <property type="project" value="InterPro"/>
</dbReference>
<feature type="region of interest" description="Disordered" evidence="3">
    <location>
        <begin position="145"/>
        <end position="180"/>
    </location>
</feature>
<keyword evidence="2" id="KW-0677">Repeat</keyword>
<gene>
    <name evidence="6" type="ORF">D6851_04690</name>
</gene>
<keyword evidence="7" id="KW-1185">Reference proteome</keyword>
<dbReference type="PROSITE" id="PS50222">
    <property type="entry name" value="EF_HAND_2"/>
    <property type="match status" value="2"/>
</dbReference>
<evidence type="ECO:0000256" key="3">
    <source>
        <dbReference type="SAM" id="MobiDB-lite"/>
    </source>
</evidence>
<dbReference type="AlphaFoldDB" id="A0A420EPC5"/>